<feature type="compositionally biased region" description="Polar residues" evidence="1">
    <location>
        <begin position="1"/>
        <end position="10"/>
    </location>
</feature>
<name>A0AAF0J4T3_9BASI</name>
<dbReference type="Proteomes" id="UP001219933">
    <property type="component" value="Chromosome 1"/>
</dbReference>
<reference evidence="2" key="1">
    <citation type="submission" date="2023-03" db="EMBL/GenBank/DDBJ databases">
        <title>Mating type loci evolution in Malassezia.</title>
        <authorList>
            <person name="Coelho M.A."/>
        </authorList>
    </citation>
    <scope>NUCLEOTIDE SEQUENCE</scope>
    <source>
        <strain evidence="2">CBS 11721</strain>
    </source>
</reference>
<protein>
    <submittedName>
        <fullName evidence="2">Uncharacterized protein</fullName>
    </submittedName>
</protein>
<dbReference type="AlphaFoldDB" id="A0AAF0J4T3"/>
<feature type="compositionally biased region" description="Polar residues" evidence="1">
    <location>
        <begin position="18"/>
        <end position="36"/>
    </location>
</feature>
<organism evidence="2 3">
    <name type="scientific">Malassezia cuniculi</name>
    <dbReference type="NCBI Taxonomy" id="948313"/>
    <lineage>
        <taxon>Eukaryota</taxon>
        <taxon>Fungi</taxon>
        <taxon>Dikarya</taxon>
        <taxon>Basidiomycota</taxon>
        <taxon>Ustilaginomycotina</taxon>
        <taxon>Malasseziomycetes</taxon>
        <taxon>Malasseziales</taxon>
        <taxon>Malasseziaceae</taxon>
        <taxon>Malassezia</taxon>
    </lineage>
</organism>
<evidence type="ECO:0000256" key="1">
    <source>
        <dbReference type="SAM" id="MobiDB-lite"/>
    </source>
</evidence>
<proteinExistence type="predicted"/>
<gene>
    <name evidence="2" type="ORF">MCUN1_000188</name>
</gene>
<feature type="compositionally biased region" description="Basic and acidic residues" evidence="1">
    <location>
        <begin position="56"/>
        <end position="79"/>
    </location>
</feature>
<feature type="region of interest" description="Disordered" evidence="1">
    <location>
        <begin position="1"/>
        <end position="79"/>
    </location>
</feature>
<accession>A0AAF0J4T3</accession>
<keyword evidence="3" id="KW-1185">Reference proteome</keyword>
<dbReference type="EMBL" id="CP119877">
    <property type="protein sequence ID" value="WFD33375.1"/>
    <property type="molecule type" value="Genomic_DNA"/>
</dbReference>
<sequence length="79" mass="9005">MGNCFSAINSNDKKLQRTDTNGNELQRTASSYQGNVAESMRYSDRQSATKGQTASELHKSRTLEERIRQAEHENRSRVE</sequence>
<evidence type="ECO:0000313" key="2">
    <source>
        <dbReference type="EMBL" id="WFD33375.1"/>
    </source>
</evidence>
<evidence type="ECO:0000313" key="3">
    <source>
        <dbReference type="Proteomes" id="UP001219933"/>
    </source>
</evidence>
<feature type="compositionally biased region" description="Polar residues" evidence="1">
    <location>
        <begin position="45"/>
        <end position="55"/>
    </location>
</feature>